<dbReference type="OrthoDB" id="3482365at2"/>
<dbReference type="SMART" id="SM00287">
    <property type="entry name" value="SH3b"/>
    <property type="match status" value="1"/>
</dbReference>
<feature type="region of interest" description="Disordered" evidence="1">
    <location>
        <begin position="31"/>
        <end position="54"/>
    </location>
</feature>
<feature type="chain" id="PRO_5006670625" description="SH3b domain-containing protein" evidence="2">
    <location>
        <begin position="33"/>
        <end position="142"/>
    </location>
</feature>
<protein>
    <recommendedName>
        <fullName evidence="3">SH3b domain-containing protein</fullName>
    </recommendedName>
</protein>
<keyword evidence="5" id="KW-1185">Reference proteome</keyword>
<dbReference type="STRING" id="76728.AQ490_03945"/>
<feature type="signal peptide" evidence="2">
    <location>
        <begin position="1"/>
        <end position="32"/>
    </location>
</feature>
<proteinExistence type="predicted"/>
<name>A0A0T6LQT9_WENVI</name>
<evidence type="ECO:0000256" key="1">
    <source>
        <dbReference type="SAM" id="MobiDB-lite"/>
    </source>
</evidence>
<organism evidence="4 5">
    <name type="scientific">Wenjunlia vitaminophila</name>
    <name type="common">Streptomyces vitaminophilus</name>
    <dbReference type="NCBI Taxonomy" id="76728"/>
    <lineage>
        <taxon>Bacteria</taxon>
        <taxon>Bacillati</taxon>
        <taxon>Actinomycetota</taxon>
        <taxon>Actinomycetes</taxon>
        <taxon>Kitasatosporales</taxon>
        <taxon>Streptomycetaceae</taxon>
        <taxon>Wenjunlia</taxon>
    </lineage>
</organism>
<evidence type="ECO:0000313" key="5">
    <source>
        <dbReference type="Proteomes" id="UP000050867"/>
    </source>
</evidence>
<dbReference type="Pfam" id="PF08239">
    <property type="entry name" value="SH3_3"/>
    <property type="match status" value="1"/>
</dbReference>
<dbReference type="PROSITE" id="PS51781">
    <property type="entry name" value="SH3B"/>
    <property type="match status" value="1"/>
</dbReference>
<dbReference type="Gene3D" id="2.30.30.40">
    <property type="entry name" value="SH3 Domains"/>
    <property type="match status" value="1"/>
</dbReference>
<dbReference type="Proteomes" id="UP000050867">
    <property type="component" value="Unassembled WGS sequence"/>
</dbReference>
<keyword evidence="2" id="KW-0732">Signal</keyword>
<dbReference type="EMBL" id="LLZU01000024">
    <property type="protein sequence ID" value="KRV48416.1"/>
    <property type="molecule type" value="Genomic_DNA"/>
</dbReference>
<evidence type="ECO:0000256" key="2">
    <source>
        <dbReference type="SAM" id="SignalP"/>
    </source>
</evidence>
<feature type="compositionally biased region" description="Polar residues" evidence="1">
    <location>
        <begin position="31"/>
        <end position="47"/>
    </location>
</feature>
<comment type="caution">
    <text evidence="4">The sequence shown here is derived from an EMBL/GenBank/DDBJ whole genome shotgun (WGS) entry which is preliminary data.</text>
</comment>
<accession>A0A0T6LQT9</accession>
<dbReference type="eggNOG" id="COG4991">
    <property type="taxonomic scope" value="Bacteria"/>
</dbReference>
<gene>
    <name evidence="4" type="ORF">AQ490_03945</name>
</gene>
<feature type="domain" description="SH3b" evidence="3">
    <location>
        <begin position="58"/>
        <end position="134"/>
    </location>
</feature>
<dbReference type="AlphaFoldDB" id="A0A0T6LQT9"/>
<evidence type="ECO:0000313" key="4">
    <source>
        <dbReference type="EMBL" id="KRV48416.1"/>
    </source>
</evidence>
<dbReference type="InterPro" id="IPR003646">
    <property type="entry name" value="SH3-like_bac-type"/>
</dbReference>
<sequence length="142" mass="15528">MSAVRTFKTSAAVSLGALALGALAVTPSTAAAQPETQPASVSSQATTPAGDHHHHHFALGKVVSRIGVNVRSEPNTHSEILDVIPSGAIVKLKCKVIGENVDGNNRWYKLAHKHHRHHHHHHGWVSARWVKNLDHVPWCHFR</sequence>
<reference evidence="4 5" key="1">
    <citation type="submission" date="2015-10" db="EMBL/GenBank/DDBJ databases">
        <title>Draft genome sequence of pyrrolomycin-producing Streptomyces vitaminophilus.</title>
        <authorList>
            <person name="Graham D.E."/>
            <person name="Mahan K.M."/>
            <person name="Klingeman D.M."/>
            <person name="Hettich R.L."/>
            <person name="Parry R.J."/>
        </authorList>
    </citation>
    <scope>NUCLEOTIDE SEQUENCE [LARGE SCALE GENOMIC DNA]</scope>
    <source>
        <strain evidence="4 5">ATCC 31673</strain>
    </source>
</reference>
<evidence type="ECO:0000259" key="3">
    <source>
        <dbReference type="PROSITE" id="PS51781"/>
    </source>
</evidence>
<dbReference type="RefSeq" id="WP_018386309.1">
    <property type="nucleotide sequence ID" value="NZ_LLZU01000024.1"/>
</dbReference>